<dbReference type="Pfam" id="PF13523">
    <property type="entry name" value="Acetyltransf_8"/>
    <property type="match status" value="1"/>
</dbReference>
<dbReference type="PROSITE" id="PS51186">
    <property type="entry name" value="GNAT"/>
    <property type="match status" value="1"/>
</dbReference>
<dbReference type="GO" id="GO:0046677">
    <property type="term" value="P:response to antibiotic"/>
    <property type="evidence" value="ECO:0007669"/>
    <property type="project" value="UniProtKB-KW"/>
</dbReference>
<keyword evidence="1" id="KW-0046">Antibiotic resistance</keyword>
<name>A0A369M4K8_9ACTN</name>
<dbReference type="SUPFAM" id="SSF55729">
    <property type="entry name" value="Acyl-CoA N-acyltransferases (Nat)"/>
    <property type="match status" value="1"/>
</dbReference>
<dbReference type="PANTHER" id="PTHR31438:SF1">
    <property type="entry name" value="LYSINE N-ACYLTRANSFERASE C17G9.06C-RELATED"/>
    <property type="match status" value="1"/>
</dbReference>
<sequence length="169" mass="18963">MGRADTPSKRSTPMDVTLRPFEDDDLPRLRRWLAADHVRPWFEQPEDWMAEVEGRHGEYAWISHFVIEADGDPAGFCQLYPFSASGEDWNGALPVEGTYSLDYLLGEPTLLRRGIARAALSQLIGLIAAEPDAERIIVQPDRENVASRGLLRALGFAYDEADDLFAMDV</sequence>
<dbReference type="Gene3D" id="3.40.630.30">
    <property type="match status" value="1"/>
</dbReference>
<feature type="domain" description="N-acetyltransferase" evidence="2">
    <location>
        <begin position="16"/>
        <end position="169"/>
    </location>
</feature>
<dbReference type="InterPro" id="IPR000182">
    <property type="entry name" value="GNAT_dom"/>
</dbReference>
<evidence type="ECO:0000256" key="1">
    <source>
        <dbReference type="ARBA" id="ARBA00023251"/>
    </source>
</evidence>
<comment type="caution">
    <text evidence="3">The sequence shown here is derived from an EMBL/GenBank/DDBJ whole genome shotgun (WGS) entry which is preliminary data.</text>
</comment>
<evidence type="ECO:0000313" key="4">
    <source>
        <dbReference type="Proteomes" id="UP000254000"/>
    </source>
</evidence>
<organism evidence="3 4">
    <name type="scientific">Gordonibacter pamelaeae</name>
    <dbReference type="NCBI Taxonomy" id="471189"/>
    <lineage>
        <taxon>Bacteria</taxon>
        <taxon>Bacillati</taxon>
        <taxon>Actinomycetota</taxon>
        <taxon>Coriobacteriia</taxon>
        <taxon>Eggerthellales</taxon>
        <taxon>Eggerthellaceae</taxon>
        <taxon>Gordonibacter</taxon>
    </lineage>
</organism>
<dbReference type="OrthoDB" id="9814648at2"/>
<dbReference type="EMBL" id="PPTS01000002">
    <property type="protein sequence ID" value="RDB66560.1"/>
    <property type="molecule type" value="Genomic_DNA"/>
</dbReference>
<reference evidence="3 4" key="1">
    <citation type="journal article" date="2018" name="Elife">
        <title>Discovery and characterization of a prevalent human gut bacterial enzyme sufficient for the inactivation of a family of plant toxins.</title>
        <authorList>
            <person name="Koppel N."/>
            <person name="Bisanz J.E."/>
            <person name="Pandelia M.E."/>
            <person name="Turnbaugh P.J."/>
            <person name="Balskus E.P."/>
        </authorList>
    </citation>
    <scope>NUCLEOTIDE SEQUENCE [LARGE SCALE GENOMIC DNA]</scope>
    <source>
        <strain evidence="3 4">3C</strain>
    </source>
</reference>
<protein>
    <submittedName>
        <fullName evidence="3">GNAT family N-acetyltransferase</fullName>
    </submittedName>
</protein>
<dbReference type="CDD" id="cd04301">
    <property type="entry name" value="NAT_SF"/>
    <property type="match status" value="1"/>
</dbReference>
<dbReference type="PANTHER" id="PTHR31438">
    <property type="entry name" value="LYSINE N-ACYLTRANSFERASE C17G9.06C-RELATED"/>
    <property type="match status" value="1"/>
</dbReference>
<evidence type="ECO:0000313" key="3">
    <source>
        <dbReference type="EMBL" id="RDB66560.1"/>
    </source>
</evidence>
<dbReference type="Proteomes" id="UP000254000">
    <property type="component" value="Unassembled WGS sequence"/>
</dbReference>
<proteinExistence type="predicted"/>
<keyword evidence="4" id="KW-1185">Reference proteome</keyword>
<dbReference type="AlphaFoldDB" id="A0A369M4K8"/>
<dbReference type="GO" id="GO:0016410">
    <property type="term" value="F:N-acyltransferase activity"/>
    <property type="evidence" value="ECO:0007669"/>
    <property type="project" value="TreeGrafter"/>
</dbReference>
<evidence type="ECO:0000259" key="2">
    <source>
        <dbReference type="PROSITE" id="PS51186"/>
    </source>
</evidence>
<gene>
    <name evidence="3" type="ORF">C1877_03625</name>
</gene>
<accession>A0A369M4K8</accession>
<dbReference type="InterPro" id="IPR016181">
    <property type="entry name" value="Acyl_CoA_acyltransferase"/>
</dbReference>